<dbReference type="EMBL" id="CP032828">
    <property type="protein sequence ID" value="AYJ85062.1"/>
    <property type="molecule type" value="Genomic_DNA"/>
</dbReference>
<dbReference type="PANTHER" id="PTHR39430:SF1">
    <property type="entry name" value="PROTEASE"/>
    <property type="match status" value="1"/>
</dbReference>
<name>A0A494TCM6_SPHPE</name>
<geneLocation type="plasmid" evidence="2">
    <name>unnamed1</name>
</geneLocation>
<keyword evidence="2" id="KW-0482">Metalloprotease</keyword>
<accession>A0A494TCM6</accession>
<feature type="transmembrane region" description="Helical" evidence="1">
    <location>
        <begin position="56"/>
        <end position="77"/>
    </location>
</feature>
<keyword evidence="1" id="KW-0472">Membrane</keyword>
<keyword evidence="3" id="KW-1185">Reference proteome</keyword>
<keyword evidence="2" id="KW-0378">Hydrolase</keyword>
<organism evidence="2 3">
    <name type="scientific">Sphingomonas paeninsulae</name>
    <dbReference type="NCBI Taxonomy" id="2319844"/>
    <lineage>
        <taxon>Bacteria</taxon>
        <taxon>Pseudomonadati</taxon>
        <taxon>Pseudomonadota</taxon>
        <taxon>Alphaproteobacteria</taxon>
        <taxon>Sphingomonadales</taxon>
        <taxon>Sphingomonadaceae</taxon>
        <taxon>Sphingomonas</taxon>
    </lineage>
</organism>
<evidence type="ECO:0000313" key="3">
    <source>
        <dbReference type="Proteomes" id="UP000276254"/>
    </source>
</evidence>
<dbReference type="GO" id="GO:0006508">
    <property type="term" value="P:proteolysis"/>
    <property type="evidence" value="ECO:0007669"/>
    <property type="project" value="UniProtKB-KW"/>
</dbReference>
<feature type="transmembrane region" description="Helical" evidence="1">
    <location>
        <begin position="186"/>
        <end position="205"/>
    </location>
</feature>
<feature type="transmembrane region" description="Helical" evidence="1">
    <location>
        <begin position="217"/>
        <end position="239"/>
    </location>
</feature>
<dbReference type="OrthoDB" id="193898at2"/>
<keyword evidence="2" id="KW-0614">Plasmid</keyword>
<dbReference type="AlphaFoldDB" id="A0A494TCM6"/>
<dbReference type="KEGG" id="spha:D3Y57_03205"/>
<dbReference type="PANTHER" id="PTHR39430">
    <property type="entry name" value="MEMBRANE-ASSOCIATED PROTEASE-RELATED"/>
    <property type="match status" value="1"/>
</dbReference>
<gene>
    <name evidence="2" type="ORF">D3Y57_03205</name>
</gene>
<keyword evidence="2" id="KW-0645">Protease</keyword>
<feature type="transmembrane region" description="Helical" evidence="1">
    <location>
        <begin position="160"/>
        <end position="180"/>
    </location>
</feature>
<keyword evidence="1" id="KW-0812">Transmembrane</keyword>
<proteinExistence type="predicted"/>
<feature type="transmembrane region" description="Helical" evidence="1">
    <location>
        <begin position="21"/>
        <end position="44"/>
    </location>
</feature>
<keyword evidence="1" id="KW-1133">Transmembrane helix</keyword>
<evidence type="ECO:0000313" key="2">
    <source>
        <dbReference type="EMBL" id="AYJ85062.1"/>
    </source>
</evidence>
<dbReference type="GO" id="GO:0008237">
    <property type="term" value="F:metallopeptidase activity"/>
    <property type="evidence" value="ECO:0007669"/>
    <property type="project" value="UniProtKB-KW"/>
</dbReference>
<feature type="transmembrane region" description="Helical" evidence="1">
    <location>
        <begin position="97"/>
        <end position="124"/>
    </location>
</feature>
<evidence type="ECO:0000256" key="1">
    <source>
        <dbReference type="SAM" id="Phobius"/>
    </source>
</evidence>
<dbReference type="Proteomes" id="UP000276254">
    <property type="component" value="Plasmid unnamed1"/>
</dbReference>
<dbReference type="RefSeq" id="WP_121151274.1">
    <property type="nucleotide sequence ID" value="NZ_CP032828.1"/>
</dbReference>
<protein>
    <submittedName>
        <fullName evidence="2">CPBP family intramembrane metalloprotease</fullName>
    </submittedName>
</protein>
<feature type="transmembrane region" description="Helical" evidence="1">
    <location>
        <begin position="259"/>
        <end position="279"/>
    </location>
</feature>
<reference evidence="2 3" key="1">
    <citation type="submission" date="2018-09" db="EMBL/GenBank/DDBJ databases">
        <title>Sphingomonas peninsula sp. nov., isolated from fildes peninsula, Antarctic soil.</title>
        <authorList>
            <person name="Yingchao G."/>
        </authorList>
    </citation>
    <scope>NUCLEOTIDE SEQUENCE [LARGE SCALE GENOMIC DNA]</scope>
    <source>
        <strain evidence="2 3">YZ-8</strain>
        <plasmid evidence="2 3">unnamed1</plasmid>
    </source>
</reference>
<sequence length="295" mass="31529">MPVEPITPPDSKIWQVIHLPMMLAVVAAGLLFVATLAISPLGLGFRSVTHVPGARYFLPLIGAAATVAVYCIFVRIVERRSYIEELGDRGWLKELGLGFCGGLALSFGTFAILSLLGGVSIVGFNPPSVMLLPFVVKLSTAIILVIIVCGLGFRLVERLLGSWLSLLLTMIFFGVVRLFGDDATPLAVLAVALEAGLLFAVLYMVTRRLWAAIGLQAAWKFAQVALYGDAMTSIGPRGFVLSNLEGPDWLTGGRGGTDASIPALVLATLFVIALLAVAVRRGQIVRPVWQRGRTT</sequence>
<feature type="transmembrane region" description="Helical" evidence="1">
    <location>
        <begin position="130"/>
        <end position="153"/>
    </location>
</feature>